<evidence type="ECO:0000256" key="1">
    <source>
        <dbReference type="ARBA" id="ARBA00000073"/>
    </source>
</evidence>
<dbReference type="AlphaFoldDB" id="A0A7R7ICA9"/>
<evidence type="ECO:0000256" key="4">
    <source>
        <dbReference type="ARBA" id="ARBA00031870"/>
    </source>
</evidence>
<dbReference type="GO" id="GO:0003723">
    <property type="term" value="F:RNA binding"/>
    <property type="evidence" value="ECO:0007669"/>
    <property type="project" value="InterPro"/>
</dbReference>
<organism evidence="7 8">
    <name type="scientific">Anaeromicropila herbilytica</name>
    <dbReference type="NCBI Taxonomy" id="2785025"/>
    <lineage>
        <taxon>Bacteria</taxon>
        <taxon>Bacillati</taxon>
        <taxon>Bacillota</taxon>
        <taxon>Clostridia</taxon>
        <taxon>Lachnospirales</taxon>
        <taxon>Lachnospiraceae</taxon>
        <taxon>Anaeromicropila</taxon>
    </lineage>
</organism>
<keyword evidence="3" id="KW-0413">Isomerase</keyword>
<dbReference type="RefSeq" id="WP_271714073.1">
    <property type="nucleotide sequence ID" value="NZ_AP024169.1"/>
</dbReference>
<proteinExistence type="inferred from homology"/>
<gene>
    <name evidence="7" type="ORF">bsdtb5_00580</name>
</gene>
<evidence type="ECO:0000259" key="6">
    <source>
        <dbReference type="Pfam" id="PF00849"/>
    </source>
</evidence>
<dbReference type="Gene3D" id="3.30.2350.10">
    <property type="entry name" value="Pseudouridine synthase"/>
    <property type="match status" value="1"/>
</dbReference>
<dbReference type="Proteomes" id="UP000595897">
    <property type="component" value="Chromosome"/>
</dbReference>
<dbReference type="InterPro" id="IPR006145">
    <property type="entry name" value="PsdUridine_synth_RsuA/RluA"/>
</dbReference>
<keyword evidence="8" id="KW-1185">Reference proteome</keyword>
<sequence>MKINILYEDNYIIVCEKPVGIPSQSDKTSDYDMVNRLKNYIHETTDVNGEPYIGIVHRLDRPVGGIMVFAKTPFAAKSLSEQIRLDKVHKKYLAVVTADLSKKVGKEYSLTDFLVKDGRTNLSKVTSKRDANGKKAELTYKILETAECKTQKDEEEMMKASLVEVTLITGRHHQIRVQMSNAKLGLWGDTKYNPKYKDYKGWINVALYSYQLRFTHPKTGKEMEFQKYPLENPFCNFSFIKNLL</sequence>
<dbReference type="SUPFAM" id="SSF55120">
    <property type="entry name" value="Pseudouridine synthase"/>
    <property type="match status" value="1"/>
</dbReference>
<dbReference type="EMBL" id="AP024169">
    <property type="protein sequence ID" value="BCN28763.1"/>
    <property type="molecule type" value="Genomic_DNA"/>
</dbReference>
<dbReference type="GO" id="GO:0001522">
    <property type="term" value="P:pseudouridine synthesis"/>
    <property type="evidence" value="ECO:0007669"/>
    <property type="project" value="InterPro"/>
</dbReference>
<evidence type="ECO:0000313" key="7">
    <source>
        <dbReference type="EMBL" id="BCN28763.1"/>
    </source>
</evidence>
<reference evidence="7 8" key="1">
    <citation type="submission" date="2020-11" db="EMBL/GenBank/DDBJ databases">
        <title>Draft genome sequencing of a Lachnospiraceae strain isolated from anoxic soil subjected to BSD treatment.</title>
        <authorList>
            <person name="Uek A."/>
            <person name="Tonouchi A."/>
        </authorList>
    </citation>
    <scope>NUCLEOTIDE SEQUENCE [LARGE SCALE GENOMIC DNA]</scope>
    <source>
        <strain evidence="7 8">TB5</strain>
    </source>
</reference>
<dbReference type="GO" id="GO:0006396">
    <property type="term" value="P:RNA processing"/>
    <property type="evidence" value="ECO:0007669"/>
    <property type="project" value="UniProtKB-ARBA"/>
</dbReference>
<protein>
    <recommendedName>
        <fullName evidence="4">RNA pseudouridylate synthase</fullName>
    </recommendedName>
    <alternativeName>
        <fullName evidence="5">RNA-uridine isomerase</fullName>
    </alternativeName>
</protein>
<evidence type="ECO:0000313" key="8">
    <source>
        <dbReference type="Proteomes" id="UP000595897"/>
    </source>
</evidence>
<comment type="catalytic activity">
    <reaction evidence="1">
        <text>a uridine in RNA = a pseudouridine in RNA</text>
        <dbReference type="Rhea" id="RHEA:48348"/>
        <dbReference type="Rhea" id="RHEA-COMP:12068"/>
        <dbReference type="Rhea" id="RHEA-COMP:12069"/>
        <dbReference type="ChEBI" id="CHEBI:65314"/>
        <dbReference type="ChEBI" id="CHEBI:65315"/>
    </reaction>
</comment>
<feature type="domain" description="Pseudouridine synthase RsuA/RluA-like" evidence="6">
    <location>
        <begin position="12"/>
        <end position="180"/>
    </location>
</feature>
<dbReference type="KEGG" id="ahb:bsdtb5_00580"/>
<name>A0A7R7ICA9_9FIRM</name>
<dbReference type="GO" id="GO:0140098">
    <property type="term" value="F:catalytic activity, acting on RNA"/>
    <property type="evidence" value="ECO:0007669"/>
    <property type="project" value="UniProtKB-ARBA"/>
</dbReference>
<dbReference type="InterPro" id="IPR050188">
    <property type="entry name" value="RluA_PseudoU_synthase"/>
</dbReference>
<evidence type="ECO:0000256" key="5">
    <source>
        <dbReference type="ARBA" id="ARBA00033164"/>
    </source>
</evidence>
<dbReference type="PANTHER" id="PTHR21600:SF83">
    <property type="entry name" value="PSEUDOURIDYLATE SYNTHASE RPUSD4, MITOCHONDRIAL"/>
    <property type="match status" value="1"/>
</dbReference>
<dbReference type="Pfam" id="PF00849">
    <property type="entry name" value="PseudoU_synth_2"/>
    <property type="match status" value="1"/>
</dbReference>
<accession>A0A7R7ICA9</accession>
<evidence type="ECO:0000256" key="2">
    <source>
        <dbReference type="ARBA" id="ARBA00010876"/>
    </source>
</evidence>
<evidence type="ECO:0000256" key="3">
    <source>
        <dbReference type="ARBA" id="ARBA00023235"/>
    </source>
</evidence>
<dbReference type="GO" id="GO:0009982">
    <property type="term" value="F:pseudouridine synthase activity"/>
    <property type="evidence" value="ECO:0007669"/>
    <property type="project" value="InterPro"/>
</dbReference>
<comment type="similarity">
    <text evidence="2">Belongs to the pseudouridine synthase RluA family.</text>
</comment>
<dbReference type="CDD" id="cd02869">
    <property type="entry name" value="PseudoU_synth_RluA_like"/>
    <property type="match status" value="1"/>
</dbReference>
<dbReference type="InterPro" id="IPR020103">
    <property type="entry name" value="PsdUridine_synth_cat_dom_sf"/>
</dbReference>
<dbReference type="PANTHER" id="PTHR21600">
    <property type="entry name" value="MITOCHONDRIAL RNA PSEUDOURIDINE SYNTHASE"/>
    <property type="match status" value="1"/>
</dbReference>